<dbReference type="InterPro" id="IPR000073">
    <property type="entry name" value="AB_hydrolase_1"/>
</dbReference>
<sequence length="277" mass="31982">MTEIILNVREYPYHFYYQQNSSTKVNWLFLHGFMGNHHDFDQILDYLPGTVWTVDLLGFGNQAPLVPRKRLSMESQIIDFEIIFQHFNWQNLNVVGYSMGGRLALGLAQSHLADFINCLVLESSTAGLDSAQRRQERQLQDEQRANALLADYRQFVQNWRQLPLFASQKLLPVRQQVQIQHERLNQKPENMANSLRMMGTGSQPNFWPKLKQLKLFTGLIVGENDFKFLKIAQKLSVSIPDAELSVVKNAGHNVHLEQPGVYQEILQQLCIKSRVSD</sequence>
<dbReference type="GO" id="GO:0070205">
    <property type="term" value="F:2-succinyl-6-hydroxy-2,4-cyclohexadiene-1-carboxylate synthase activity"/>
    <property type="evidence" value="ECO:0007669"/>
    <property type="project" value="UniProtKB-UniRule"/>
</dbReference>
<reference evidence="5 6" key="1">
    <citation type="submission" date="2018-04" db="EMBL/GenBank/DDBJ databases">
        <title>Genomic Encyclopedia of Type Strains, Phase IV (KMG-IV): sequencing the most valuable type-strain genomes for metagenomic binning, comparative biology and taxonomic classification.</title>
        <authorList>
            <person name="Goeker M."/>
        </authorList>
    </citation>
    <scope>NUCLEOTIDE SEQUENCE [LARGE SCALE GENOMIC DNA]</scope>
    <source>
        <strain evidence="5 6">DSM 28795</strain>
    </source>
</reference>
<dbReference type="Gene3D" id="3.40.50.1820">
    <property type="entry name" value="alpha/beta hydrolase"/>
    <property type="match status" value="1"/>
</dbReference>
<accession>A0A2U1DEU0</accession>
<comment type="caution">
    <text evidence="5">The sequence shown here is derived from an EMBL/GenBank/DDBJ whole genome shotgun (WGS) entry which is preliminary data.</text>
</comment>
<gene>
    <name evidence="3" type="primary">menH</name>
    <name evidence="5" type="ORF">C7384_101103</name>
</gene>
<feature type="domain" description="AB hydrolase-1" evidence="4">
    <location>
        <begin position="28"/>
        <end position="259"/>
    </location>
</feature>
<keyword evidence="1 3" id="KW-0474">Menaquinone biosynthesis</keyword>
<dbReference type="UniPathway" id="UPA00079"/>
<evidence type="ECO:0000256" key="3">
    <source>
        <dbReference type="HAMAP-Rule" id="MF_01660"/>
    </source>
</evidence>
<dbReference type="PANTHER" id="PTHR42916">
    <property type="entry name" value="2-SUCCINYL-5-ENOLPYRUVYL-6-HYDROXY-3-CYCLOHEXENE-1-CARBOXYLATE SYNTHASE"/>
    <property type="match status" value="1"/>
</dbReference>
<protein>
    <recommendedName>
        <fullName evidence="3">Putative 2-succinyl-6-hydroxy-2,4-cyclohexadiene-1-carboxylate synthase</fullName>
        <shortName evidence="3">SHCHC synthase</shortName>
        <ecNumber evidence="3">4.2.99.20</ecNumber>
    </recommendedName>
</protein>
<comment type="catalytic activity">
    <reaction evidence="3">
        <text>5-enolpyruvoyl-6-hydroxy-2-succinyl-cyclohex-3-ene-1-carboxylate = (1R,6R)-6-hydroxy-2-succinyl-cyclohexa-2,4-diene-1-carboxylate + pyruvate</text>
        <dbReference type="Rhea" id="RHEA:25597"/>
        <dbReference type="ChEBI" id="CHEBI:15361"/>
        <dbReference type="ChEBI" id="CHEBI:58689"/>
        <dbReference type="ChEBI" id="CHEBI:58818"/>
        <dbReference type="EC" id="4.2.99.20"/>
    </reaction>
</comment>
<dbReference type="AlphaFoldDB" id="A0A2U1DEU0"/>
<evidence type="ECO:0000313" key="6">
    <source>
        <dbReference type="Proteomes" id="UP000245433"/>
    </source>
</evidence>
<dbReference type="InterPro" id="IPR022485">
    <property type="entry name" value="SHCHC_synthase_MenH"/>
</dbReference>
<dbReference type="OrthoDB" id="9808398at2"/>
<dbReference type="EMBL" id="QEKT01000001">
    <property type="protein sequence ID" value="PVY86190.1"/>
    <property type="molecule type" value="Genomic_DNA"/>
</dbReference>
<proteinExistence type="inferred from homology"/>
<dbReference type="InterPro" id="IPR029058">
    <property type="entry name" value="AB_hydrolase_fold"/>
</dbReference>
<dbReference type="GO" id="GO:0009234">
    <property type="term" value="P:menaquinone biosynthetic process"/>
    <property type="evidence" value="ECO:0007669"/>
    <property type="project" value="UniProtKB-UniRule"/>
</dbReference>
<dbReference type="Pfam" id="PF00561">
    <property type="entry name" value="Abhydrolase_1"/>
    <property type="match status" value="1"/>
</dbReference>
<keyword evidence="6" id="KW-1185">Reference proteome</keyword>
<dbReference type="PANTHER" id="PTHR42916:SF1">
    <property type="entry name" value="PROTEIN PHYLLO, CHLOROPLASTIC"/>
    <property type="match status" value="1"/>
</dbReference>
<name>A0A2U1DEU0_9LACO</name>
<evidence type="ECO:0000259" key="4">
    <source>
        <dbReference type="Pfam" id="PF00561"/>
    </source>
</evidence>
<comment type="subunit">
    <text evidence="3">Monomer.</text>
</comment>
<evidence type="ECO:0000313" key="5">
    <source>
        <dbReference type="EMBL" id="PVY86190.1"/>
    </source>
</evidence>
<dbReference type="EC" id="4.2.99.20" evidence="3"/>
<organism evidence="5 6">
    <name type="scientific">Convivina intestini</name>
    <dbReference type="NCBI Taxonomy" id="1505726"/>
    <lineage>
        <taxon>Bacteria</taxon>
        <taxon>Bacillati</taxon>
        <taxon>Bacillota</taxon>
        <taxon>Bacilli</taxon>
        <taxon>Lactobacillales</taxon>
        <taxon>Lactobacillaceae</taxon>
        <taxon>Convivina</taxon>
    </lineage>
</organism>
<dbReference type="RefSeq" id="WP_089937375.1">
    <property type="nucleotide sequence ID" value="NZ_CAKOEW010000004.1"/>
</dbReference>
<comment type="pathway">
    <text evidence="3">Quinol/quinone metabolism; 1,4-dihydroxy-2-naphthoate biosynthesis; 1,4-dihydroxy-2-naphthoate from chorismate: step 3/7.</text>
</comment>
<dbReference type="UniPathway" id="UPA01057">
    <property type="reaction ID" value="UER00900"/>
</dbReference>
<comment type="similarity">
    <text evidence="3">Belongs to the AB hydrolase superfamily. MenH family.</text>
</comment>
<comment type="function">
    <text evidence="3">Catalyzes a proton abstraction reaction that results in 2,5-elimination of pyruvate from 2-succinyl-5-enolpyruvyl-6-hydroxy-3-cyclohexene-1-carboxylate (SEPHCHC) and the formation of 2-succinyl-6-hydroxy-2,4-cyclohexadiene-1-carboxylate (SHCHC).</text>
</comment>
<dbReference type="SUPFAM" id="SSF53474">
    <property type="entry name" value="alpha/beta-Hydrolases"/>
    <property type="match status" value="1"/>
</dbReference>
<dbReference type="NCBIfam" id="TIGR03695">
    <property type="entry name" value="menH_SHCHC"/>
    <property type="match status" value="1"/>
</dbReference>
<evidence type="ECO:0000256" key="1">
    <source>
        <dbReference type="ARBA" id="ARBA00022428"/>
    </source>
</evidence>
<dbReference type="HAMAP" id="MF_01660">
    <property type="entry name" value="MenH"/>
    <property type="match status" value="1"/>
</dbReference>
<dbReference type="Proteomes" id="UP000245433">
    <property type="component" value="Unassembled WGS sequence"/>
</dbReference>
<evidence type="ECO:0000256" key="2">
    <source>
        <dbReference type="ARBA" id="ARBA00023239"/>
    </source>
</evidence>
<comment type="pathway">
    <text evidence="3">Quinol/quinone metabolism; menaquinone biosynthesis.</text>
</comment>
<keyword evidence="2 3" id="KW-0456">Lyase</keyword>